<comment type="caution">
    <text evidence="1">The sequence shown here is derived from an EMBL/GenBank/DDBJ whole genome shotgun (WGS) entry which is preliminary data.</text>
</comment>
<name>A0ACA9MIU5_9GLOM</name>
<organism evidence="1 2">
    <name type="scientific">Cetraspora pellucida</name>
    <dbReference type="NCBI Taxonomy" id="1433469"/>
    <lineage>
        <taxon>Eukaryota</taxon>
        <taxon>Fungi</taxon>
        <taxon>Fungi incertae sedis</taxon>
        <taxon>Mucoromycota</taxon>
        <taxon>Glomeromycotina</taxon>
        <taxon>Glomeromycetes</taxon>
        <taxon>Diversisporales</taxon>
        <taxon>Gigasporaceae</taxon>
        <taxon>Cetraspora</taxon>
    </lineage>
</organism>
<dbReference type="EMBL" id="CAJVPW010008266">
    <property type="protein sequence ID" value="CAG8591759.1"/>
    <property type="molecule type" value="Genomic_DNA"/>
</dbReference>
<gene>
    <name evidence="1" type="ORF">SPELUC_LOCUS6777</name>
</gene>
<dbReference type="Proteomes" id="UP000789366">
    <property type="component" value="Unassembled WGS sequence"/>
</dbReference>
<keyword evidence="2" id="KW-1185">Reference proteome</keyword>
<evidence type="ECO:0000313" key="1">
    <source>
        <dbReference type="EMBL" id="CAG8591759.1"/>
    </source>
</evidence>
<reference evidence="1" key="1">
    <citation type="submission" date="2021-06" db="EMBL/GenBank/DDBJ databases">
        <authorList>
            <person name="Kallberg Y."/>
            <person name="Tangrot J."/>
            <person name="Rosling A."/>
        </authorList>
    </citation>
    <scope>NUCLEOTIDE SEQUENCE</scope>
    <source>
        <strain evidence="1">28 12/20/2015</strain>
    </source>
</reference>
<evidence type="ECO:0000313" key="2">
    <source>
        <dbReference type="Proteomes" id="UP000789366"/>
    </source>
</evidence>
<accession>A0ACA9MIU5</accession>
<sequence>MGRNKCDFDRMKRLDPRFSKRYEKIRKKFEKGSLLSNIICGPFFTGLYALGLYPRVFFNHWMNNNPLHPSLTIYQETAIRTLKRAFDSPLTSIRKNVSLFESFMKKFKCTEPITSLIDDIDIDFNGYWLGAETWRGQPPEAILLYVHGGPYISATSLSGIQSLCFLLKTLRTKYNKHVRVLAIDYELAPEEPFPVGLNYLERAYRWLVSSDRPGSQKVLLCGDSIGAVMVLGLLHRIYTNNSKIVDSINPMGAILISPWVELSCDSFSYFTNARYDYLSNCLLRFASEYYVFGKNGDPSINFNRHSKNVNVTHDKDIFSWLNDVEDTFDLNDIKDGDESNLKIVDTETEINSIHLREETEINSINSREEIEITDTKTNEKVENSEDEKSSLIQDSHNDQTLNHDDSADNDINDTKTDSGSRIDSILEAYNKIDSGSTSDISDKDPKFLFDSILNAYDKNPSMINTNRRNNHADARSRTESLLSSRPPSILRSNTIHSSNGGEKRKSRNSVRFSDIIEIRTPSEFGQKPQITLESLSRNNSGNSRKSKKSLKRLKKKRNSINRAQSEDPFRNPFVSPLHTPHHILAKYPPLFISYGGKEVLRDDIEMFCQKCIKSKKYHSLESESGDNESTDWIFTELEAKDGLHPDVIIETDEDMVHNYPILLGTFGEHSRNALTRMAAFINDRFPKNEPEVCLVPHYDQRISQNNLNTYQFTEYSSVIDDDSAYETSTISSIFIASSNSVLIPKSMNVPPLQPLVNLPKSNSPISLQKPLTSLHQSSKSISNDTFTTFNDKPLLLSSSKLLPKILGRESMSSFSTGTYISESSTKSSSNASALNLGSDVFANSRQLPMKRLSTKQPTKQLHPIIPIEEE</sequence>
<protein>
    <submittedName>
        <fullName evidence="1">2436_t:CDS:1</fullName>
    </submittedName>
</protein>
<proteinExistence type="predicted"/>